<accession>A0ABR9DXN8</accession>
<organism evidence="1 2">
    <name type="scientific">Pseudoalteromonas aliena SW19</name>
    <dbReference type="NCBI Taxonomy" id="1314866"/>
    <lineage>
        <taxon>Bacteria</taxon>
        <taxon>Pseudomonadati</taxon>
        <taxon>Pseudomonadota</taxon>
        <taxon>Gammaproteobacteria</taxon>
        <taxon>Alteromonadales</taxon>
        <taxon>Pseudoalteromonadaceae</taxon>
        <taxon>Pseudoalteromonas</taxon>
    </lineage>
</organism>
<evidence type="ECO:0000313" key="1">
    <source>
        <dbReference type="EMBL" id="MBE0358435.1"/>
    </source>
</evidence>
<sequence>MFYNVIKLLLAISFVCFLFSALLIEQIINILAMLILS</sequence>
<comment type="caution">
    <text evidence="1">The sequence shown here is derived from an EMBL/GenBank/DDBJ whole genome shotgun (WGS) entry which is preliminary data.</text>
</comment>
<proteinExistence type="predicted"/>
<keyword evidence="2" id="KW-1185">Reference proteome</keyword>
<protein>
    <recommendedName>
        <fullName evidence="3">Orphan protein</fullName>
    </recommendedName>
</protein>
<gene>
    <name evidence="1" type="ORF">PALI_a1711</name>
</gene>
<dbReference type="Proteomes" id="UP000648482">
    <property type="component" value="Unassembled WGS sequence"/>
</dbReference>
<name>A0ABR9DXN8_9GAMM</name>
<evidence type="ECO:0000313" key="2">
    <source>
        <dbReference type="Proteomes" id="UP000648482"/>
    </source>
</evidence>
<dbReference type="EMBL" id="AQGU01000022">
    <property type="protein sequence ID" value="MBE0358435.1"/>
    <property type="molecule type" value="Genomic_DNA"/>
</dbReference>
<evidence type="ECO:0008006" key="3">
    <source>
        <dbReference type="Google" id="ProtNLM"/>
    </source>
</evidence>
<reference evidence="1 2" key="1">
    <citation type="submission" date="2015-06" db="EMBL/GenBank/DDBJ databases">
        <title>Genome sequence of Pseudoalteromonas aliena.</title>
        <authorList>
            <person name="Xie B.-B."/>
            <person name="Rong J.-C."/>
            <person name="Qin Q.-L."/>
            <person name="Zhang Y.-Z."/>
        </authorList>
    </citation>
    <scope>NUCLEOTIDE SEQUENCE [LARGE SCALE GENOMIC DNA]</scope>
    <source>
        <strain evidence="1 2">SW19</strain>
    </source>
</reference>